<protein>
    <submittedName>
        <fullName evidence="5">DUF4373 domain-containing protein</fullName>
    </submittedName>
</protein>
<sequence>MARPIKAGLNYFPFDVCDCRGIKLMEAKFGLTGFAVITKLLQAVYGGMGYFCPLDQETLLLFASECRLPEETIRSIAEAAVHWEIFDREKYEKYHILTSLEIQKCYLTAVGRRQRIDFDSRYLLLPPELQTENIWIDGVNVYKNRVNVCRNPENVCNNSQRKEKQSKEKEKKAEEKKADTDAAEAAPPLPAASDHTGVLKHAKGCFGAVTSKAESFLLSCLDGGMEPELLCAAMDEAVEYGKPSWQYARAVLEDKRKKGIKTLPAFAENKAEFQRQKSKPPARSPSPSRLCNYTDSNPTDDAAISDMLFSQFWNVP</sequence>
<dbReference type="Gene3D" id="1.10.10.630">
    <property type="entry name" value="DnaD domain-like"/>
    <property type="match status" value="1"/>
</dbReference>
<dbReference type="PANTHER" id="PTHR39196:SF1">
    <property type="entry name" value="PRIMOSOME, DNAD SUBUNIT"/>
    <property type="match status" value="1"/>
</dbReference>
<reference evidence="5" key="1">
    <citation type="submission" date="2020-10" db="EMBL/GenBank/DDBJ databases">
        <title>ChiBAC.</title>
        <authorList>
            <person name="Zenner C."/>
            <person name="Hitch T.C.A."/>
            <person name="Clavel T."/>
        </authorList>
    </citation>
    <scope>NUCLEOTIDE SEQUENCE</scope>
    <source>
        <strain evidence="5">DSM 107454</strain>
    </source>
</reference>
<feature type="compositionally biased region" description="Low complexity" evidence="2">
    <location>
        <begin position="279"/>
        <end position="289"/>
    </location>
</feature>
<dbReference type="RefSeq" id="WP_226393762.1">
    <property type="nucleotide sequence ID" value="NZ_JADCKB010000043.1"/>
</dbReference>
<dbReference type="EMBL" id="JADCKB010000043">
    <property type="protein sequence ID" value="MBE5041230.1"/>
    <property type="molecule type" value="Genomic_DNA"/>
</dbReference>
<gene>
    <name evidence="5" type="ORF">INF28_12285</name>
</gene>
<name>A0A9D5R9M8_9FIRM</name>
<evidence type="ECO:0000313" key="6">
    <source>
        <dbReference type="Proteomes" id="UP000806542"/>
    </source>
</evidence>
<evidence type="ECO:0000259" key="4">
    <source>
        <dbReference type="Pfam" id="PF14297"/>
    </source>
</evidence>
<feature type="domain" description="DnaB/C C-terminal" evidence="3">
    <location>
        <begin position="207"/>
        <end position="263"/>
    </location>
</feature>
<evidence type="ECO:0000259" key="3">
    <source>
        <dbReference type="Pfam" id="PF07261"/>
    </source>
</evidence>
<comment type="similarity">
    <text evidence="1">Belongs to the DnaB/DnaD family.</text>
</comment>
<dbReference type="Pfam" id="PF07261">
    <property type="entry name" value="DnaB_2"/>
    <property type="match status" value="1"/>
</dbReference>
<dbReference type="InterPro" id="IPR006343">
    <property type="entry name" value="DnaB/C_C"/>
</dbReference>
<feature type="region of interest" description="Disordered" evidence="2">
    <location>
        <begin position="157"/>
        <end position="194"/>
    </location>
</feature>
<dbReference type="NCBIfam" id="TIGR01446">
    <property type="entry name" value="DnaD_dom"/>
    <property type="match status" value="1"/>
</dbReference>
<keyword evidence="6" id="KW-1185">Reference proteome</keyword>
<dbReference type="AlphaFoldDB" id="A0A9D5R9M8"/>
<accession>A0A9D5R9M8</accession>
<dbReference type="SUPFAM" id="SSF158499">
    <property type="entry name" value="DnaD domain-like"/>
    <property type="match status" value="1"/>
</dbReference>
<dbReference type="InterPro" id="IPR025400">
    <property type="entry name" value="Lin1244/Lin1753-like_N"/>
</dbReference>
<proteinExistence type="inferred from homology"/>
<dbReference type="Pfam" id="PF14297">
    <property type="entry name" value="Lin1244_N"/>
    <property type="match status" value="1"/>
</dbReference>
<dbReference type="Proteomes" id="UP000806542">
    <property type="component" value="Unassembled WGS sequence"/>
</dbReference>
<comment type="caution">
    <text evidence="5">The sequence shown here is derived from an EMBL/GenBank/DDBJ whole genome shotgun (WGS) entry which is preliminary data.</text>
</comment>
<dbReference type="PANTHER" id="PTHR39196">
    <property type="entry name" value="PRIMOSOME, DNAD SUBUNIT"/>
    <property type="match status" value="1"/>
</dbReference>
<feature type="compositionally biased region" description="Basic and acidic residues" evidence="2">
    <location>
        <begin position="160"/>
        <end position="180"/>
    </location>
</feature>
<evidence type="ECO:0000313" key="5">
    <source>
        <dbReference type="EMBL" id="MBE5041230.1"/>
    </source>
</evidence>
<feature type="compositionally biased region" description="Low complexity" evidence="2">
    <location>
        <begin position="183"/>
        <end position="194"/>
    </location>
</feature>
<organism evidence="5 6">
    <name type="scientific">Ructibacterium gallinarum</name>
    <dbReference type="NCBI Taxonomy" id="2779355"/>
    <lineage>
        <taxon>Bacteria</taxon>
        <taxon>Bacillati</taxon>
        <taxon>Bacillota</taxon>
        <taxon>Clostridia</taxon>
        <taxon>Eubacteriales</taxon>
        <taxon>Oscillospiraceae</taxon>
        <taxon>Ructibacterium</taxon>
    </lineage>
</organism>
<evidence type="ECO:0000256" key="2">
    <source>
        <dbReference type="SAM" id="MobiDB-lite"/>
    </source>
</evidence>
<dbReference type="InterPro" id="IPR034829">
    <property type="entry name" value="DnaD-like_sf"/>
</dbReference>
<evidence type="ECO:0000256" key="1">
    <source>
        <dbReference type="ARBA" id="ARBA00093462"/>
    </source>
</evidence>
<feature type="domain" description="Lin1244/Lin1753-like N-terminal" evidence="4">
    <location>
        <begin position="11"/>
        <end position="102"/>
    </location>
</feature>
<feature type="region of interest" description="Disordered" evidence="2">
    <location>
        <begin position="270"/>
        <end position="295"/>
    </location>
</feature>